<dbReference type="GO" id="GO:0004190">
    <property type="term" value="F:aspartic-type endopeptidase activity"/>
    <property type="evidence" value="ECO:0007669"/>
    <property type="project" value="UniProtKB-KW"/>
</dbReference>
<feature type="domain" description="CCHC-type" evidence="12">
    <location>
        <begin position="973"/>
        <end position="986"/>
    </location>
</feature>
<dbReference type="InterPro" id="IPR012337">
    <property type="entry name" value="RNaseH-like_sf"/>
</dbReference>
<evidence type="ECO:0000256" key="7">
    <source>
        <dbReference type="ARBA" id="ARBA00022801"/>
    </source>
</evidence>
<dbReference type="GO" id="GO:0008270">
    <property type="term" value="F:zinc ion binding"/>
    <property type="evidence" value="ECO:0007669"/>
    <property type="project" value="UniProtKB-KW"/>
</dbReference>
<evidence type="ECO:0000256" key="8">
    <source>
        <dbReference type="ARBA" id="ARBA00022884"/>
    </source>
</evidence>
<organism evidence="14 15">
    <name type="scientific">Tilletia indica</name>
    <dbReference type="NCBI Taxonomy" id="43049"/>
    <lineage>
        <taxon>Eukaryota</taxon>
        <taxon>Fungi</taxon>
        <taxon>Dikarya</taxon>
        <taxon>Basidiomycota</taxon>
        <taxon>Ustilaginomycotina</taxon>
        <taxon>Exobasidiomycetes</taxon>
        <taxon>Tilletiales</taxon>
        <taxon>Tilletiaceae</taxon>
        <taxon>Tilletia</taxon>
    </lineage>
</organism>
<keyword evidence="3" id="KW-0548">Nucleotidyltransferase</keyword>
<dbReference type="Gene3D" id="3.30.70.270">
    <property type="match status" value="2"/>
</dbReference>
<keyword evidence="4" id="KW-0540">Nuclease</keyword>
<dbReference type="Gene3D" id="1.10.340.70">
    <property type="match status" value="1"/>
</dbReference>
<dbReference type="Proteomes" id="UP000077521">
    <property type="component" value="Unassembled WGS sequence"/>
</dbReference>
<evidence type="ECO:0000256" key="2">
    <source>
        <dbReference type="ARBA" id="ARBA00022679"/>
    </source>
</evidence>
<keyword evidence="6" id="KW-0255">Endonuclease</keyword>
<dbReference type="EC" id="2.7.7.49" evidence="1"/>
<dbReference type="SUPFAM" id="SSF56672">
    <property type="entry name" value="DNA/RNA polymerases"/>
    <property type="match status" value="1"/>
</dbReference>
<dbReference type="Pfam" id="PF17917">
    <property type="entry name" value="RT_RNaseH"/>
    <property type="match status" value="1"/>
</dbReference>
<keyword evidence="15" id="KW-1185">Reference proteome</keyword>
<keyword evidence="10" id="KW-0863">Zinc-finger</keyword>
<dbReference type="GO" id="GO:0006508">
    <property type="term" value="P:proteolysis"/>
    <property type="evidence" value="ECO:0007669"/>
    <property type="project" value="InterPro"/>
</dbReference>
<feature type="region of interest" description="Disordered" evidence="11">
    <location>
        <begin position="2567"/>
        <end position="2595"/>
    </location>
</feature>
<feature type="region of interest" description="Disordered" evidence="11">
    <location>
        <begin position="877"/>
        <end position="908"/>
    </location>
</feature>
<reference evidence="14" key="2">
    <citation type="journal article" date="2019" name="IMA Fungus">
        <title>Genome sequencing and comparison of five Tilletia species to identify candidate genes for the detection of regulated species infecting wheat.</title>
        <authorList>
            <person name="Nguyen H.D.T."/>
            <person name="Sultana T."/>
            <person name="Kesanakurti P."/>
            <person name="Hambleton S."/>
        </authorList>
    </citation>
    <scope>NUCLEOTIDE SEQUENCE</scope>
    <source>
        <strain evidence="14">DAOMC 236416</strain>
    </source>
</reference>
<dbReference type="GO" id="GO:0005634">
    <property type="term" value="C:nucleus"/>
    <property type="evidence" value="ECO:0007669"/>
    <property type="project" value="UniProtKB-ARBA"/>
</dbReference>
<feature type="domain" description="Integrase catalytic" evidence="13">
    <location>
        <begin position="2184"/>
        <end position="2346"/>
    </location>
</feature>
<dbReference type="InterPro" id="IPR050951">
    <property type="entry name" value="Retrovirus_Pol_polyprotein"/>
</dbReference>
<dbReference type="InterPro" id="IPR000477">
    <property type="entry name" value="RT_dom"/>
</dbReference>
<dbReference type="InterPro" id="IPR036397">
    <property type="entry name" value="RNaseH_sf"/>
</dbReference>
<evidence type="ECO:0000259" key="13">
    <source>
        <dbReference type="PROSITE" id="PS50994"/>
    </source>
</evidence>
<dbReference type="InterPro" id="IPR041373">
    <property type="entry name" value="RT_RNaseH"/>
</dbReference>
<protein>
    <recommendedName>
        <fullName evidence="1">RNA-directed DNA polymerase</fullName>
        <ecNumber evidence="1">2.7.7.49</ecNumber>
    </recommendedName>
</protein>
<keyword evidence="5" id="KW-0645">Protease</keyword>
<dbReference type="GO" id="GO:0003723">
    <property type="term" value="F:RNA binding"/>
    <property type="evidence" value="ECO:0007669"/>
    <property type="project" value="UniProtKB-KW"/>
</dbReference>
<dbReference type="GO" id="GO:0003964">
    <property type="term" value="F:RNA-directed DNA polymerase activity"/>
    <property type="evidence" value="ECO:0007669"/>
    <property type="project" value="UniProtKB-KW"/>
</dbReference>
<feature type="compositionally biased region" description="Polar residues" evidence="11">
    <location>
        <begin position="1090"/>
        <end position="1100"/>
    </location>
</feature>
<evidence type="ECO:0000256" key="5">
    <source>
        <dbReference type="ARBA" id="ARBA00022750"/>
    </source>
</evidence>
<keyword evidence="9" id="KW-0695">RNA-directed DNA polymerase</keyword>
<evidence type="ECO:0000256" key="9">
    <source>
        <dbReference type="ARBA" id="ARBA00022918"/>
    </source>
</evidence>
<evidence type="ECO:0000256" key="11">
    <source>
        <dbReference type="SAM" id="MobiDB-lite"/>
    </source>
</evidence>
<dbReference type="PANTHER" id="PTHR37984">
    <property type="entry name" value="PROTEIN CBG26694"/>
    <property type="match status" value="1"/>
</dbReference>
<dbReference type="InterPro" id="IPR043128">
    <property type="entry name" value="Rev_trsase/Diguanyl_cyclase"/>
</dbReference>
<feature type="compositionally biased region" description="Acidic residues" evidence="11">
    <location>
        <begin position="606"/>
        <end position="618"/>
    </location>
</feature>
<dbReference type="Pfam" id="PF00078">
    <property type="entry name" value="RVT_1"/>
    <property type="match status" value="1"/>
</dbReference>
<dbReference type="CDD" id="cd01647">
    <property type="entry name" value="RT_LTR"/>
    <property type="match status" value="1"/>
</dbReference>
<keyword evidence="8" id="KW-0694">RNA-binding</keyword>
<feature type="region of interest" description="Disordered" evidence="11">
    <location>
        <begin position="1066"/>
        <end position="1166"/>
    </location>
</feature>
<keyword evidence="2" id="KW-0808">Transferase</keyword>
<keyword evidence="5" id="KW-0064">Aspartyl protease</keyword>
<dbReference type="InterPro" id="IPR041588">
    <property type="entry name" value="Integrase_H2C2"/>
</dbReference>
<feature type="region of interest" description="Disordered" evidence="11">
    <location>
        <begin position="1"/>
        <end position="24"/>
    </location>
</feature>
<dbReference type="PROSITE" id="PS50994">
    <property type="entry name" value="INTEGRASE"/>
    <property type="match status" value="1"/>
</dbReference>
<dbReference type="Gene3D" id="3.10.10.10">
    <property type="entry name" value="HIV Type 1 Reverse Transcriptase, subunit A, domain 1"/>
    <property type="match status" value="1"/>
</dbReference>
<feature type="compositionally biased region" description="Acidic residues" evidence="11">
    <location>
        <begin position="1992"/>
        <end position="2001"/>
    </location>
</feature>
<evidence type="ECO:0000313" key="15">
    <source>
        <dbReference type="Proteomes" id="UP000077521"/>
    </source>
</evidence>
<feature type="region of interest" description="Disordered" evidence="11">
    <location>
        <begin position="1382"/>
        <end position="1417"/>
    </location>
</feature>
<evidence type="ECO:0000256" key="4">
    <source>
        <dbReference type="ARBA" id="ARBA00022722"/>
    </source>
</evidence>
<dbReference type="SUPFAM" id="SSF50630">
    <property type="entry name" value="Acid proteases"/>
    <property type="match status" value="1"/>
</dbReference>
<dbReference type="CDD" id="cd09274">
    <property type="entry name" value="RNase_HI_RT_Ty3"/>
    <property type="match status" value="1"/>
</dbReference>
<feature type="region of interest" description="Disordered" evidence="11">
    <location>
        <begin position="930"/>
        <end position="969"/>
    </location>
</feature>
<name>A0A8T8SJI9_9BASI</name>
<dbReference type="InterPro" id="IPR001584">
    <property type="entry name" value="Integrase_cat-core"/>
</dbReference>
<evidence type="ECO:0000256" key="10">
    <source>
        <dbReference type="PROSITE-ProRule" id="PRU00047"/>
    </source>
</evidence>
<keyword evidence="10" id="KW-0862">Zinc</keyword>
<evidence type="ECO:0000256" key="3">
    <source>
        <dbReference type="ARBA" id="ARBA00022695"/>
    </source>
</evidence>
<feature type="region of interest" description="Disordered" evidence="11">
    <location>
        <begin position="593"/>
        <end position="618"/>
    </location>
</feature>
<dbReference type="InterPro" id="IPR001969">
    <property type="entry name" value="Aspartic_peptidase_AS"/>
</dbReference>
<dbReference type="EMBL" id="LWDF02000924">
    <property type="protein sequence ID" value="KAE8241373.1"/>
    <property type="molecule type" value="Genomic_DNA"/>
</dbReference>
<proteinExistence type="predicted"/>
<gene>
    <name evidence="14" type="ORF">A4X13_0g7444</name>
</gene>
<keyword evidence="10" id="KW-0479">Metal-binding</keyword>
<dbReference type="CDD" id="cd00303">
    <property type="entry name" value="retropepsin_like"/>
    <property type="match status" value="1"/>
</dbReference>
<dbReference type="PROSITE" id="PS50158">
    <property type="entry name" value="ZF_CCHC"/>
    <property type="match status" value="1"/>
</dbReference>
<dbReference type="GO" id="GO:0015074">
    <property type="term" value="P:DNA integration"/>
    <property type="evidence" value="ECO:0007669"/>
    <property type="project" value="InterPro"/>
</dbReference>
<evidence type="ECO:0000313" key="14">
    <source>
        <dbReference type="EMBL" id="KAE8241373.1"/>
    </source>
</evidence>
<evidence type="ECO:0000259" key="12">
    <source>
        <dbReference type="PROSITE" id="PS50158"/>
    </source>
</evidence>
<dbReference type="GO" id="GO:0004519">
    <property type="term" value="F:endonuclease activity"/>
    <property type="evidence" value="ECO:0007669"/>
    <property type="project" value="UniProtKB-KW"/>
</dbReference>
<dbReference type="PANTHER" id="PTHR37984:SF5">
    <property type="entry name" value="PROTEIN NYNRIN-LIKE"/>
    <property type="match status" value="1"/>
</dbReference>
<dbReference type="InterPro" id="IPR001878">
    <property type="entry name" value="Znf_CCHC"/>
</dbReference>
<evidence type="ECO:0000256" key="1">
    <source>
        <dbReference type="ARBA" id="ARBA00012493"/>
    </source>
</evidence>
<comment type="caution">
    <text evidence="14">The sequence shown here is derived from an EMBL/GenBank/DDBJ whole genome shotgun (WGS) entry which is preliminary data.</text>
</comment>
<dbReference type="PROSITE" id="PS00141">
    <property type="entry name" value="ASP_PROTEASE"/>
    <property type="match status" value="1"/>
</dbReference>
<keyword evidence="7" id="KW-0378">Hydrolase</keyword>
<reference evidence="14" key="1">
    <citation type="submission" date="2016-04" db="EMBL/GenBank/DDBJ databases">
        <authorList>
            <person name="Nguyen H.D."/>
            <person name="Samba Siva P."/>
            <person name="Cullis J."/>
            <person name="Levesque C.A."/>
            <person name="Hambleton S."/>
        </authorList>
    </citation>
    <scope>NUCLEOTIDE SEQUENCE</scope>
    <source>
        <strain evidence="14">DAOMC 236416</strain>
    </source>
</reference>
<dbReference type="InterPro" id="IPR043502">
    <property type="entry name" value="DNA/RNA_pol_sf"/>
</dbReference>
<dbReference type="Gene3D" id="3.30.420.10">
    <property type="entry name" value="Ribonuclease H-like superfamily/Ribonuclease H"/>
    <property type="match status" value="1"/>
</dbReference>
<dbReference type="Gene3D" id="2.40.70.10">
    <property type="entry name" value="Acid Proteases"/>
    <property type="match status" value="1"/>
</dbReference>
<feature type="region of interest" description="Disordered" evidence="11">
    <location>
        <begin position="1992"/>
        <end position="2049"/>
    </location>
</feature>
<evidence type="ECO:0000256" key="6">
    <source>
        <dbReference type="ARBA" id="ARBA00022759"/>
    </source>
</evidence>
<dbReference type="InterPro" id="IPR025165">
    <property type="entry name" value="DUF4100"/>
</dbReference>
<dbReference type="InterPro" id="IPR021109">
    <property type="entry name" value="Peptidase_aspartic_dom_sf"/>
</dbReference>
<dbReference type="SUPFAM" id="SSF53098">
    <property type="entry name" value="Ribonuclease H-like"/>
    <property type="match status" value="1"/>
</dbReference>
<dbReference type="Pfam" id="PF13352">
    <property type="entry name" value="DUF4100"/>
    <property type="match status" value="1"/>
</dbReference>
<accession>A0A8T8SJI9</accession>
<dbReference type="Pfam" id="PF17921">
    <property type="entry name" value="Integrase_H2C2"/>
    <property type="match status" value="1"/>
</dbReference>
<feature type="region of interest" description="Disordered" evidence="11">
    <location>
        <begin position="414"/>
        <end position="480"/>
    </location>
</feature>
<sequence>MWDRLFGPNGEPSSDEDKGPPSPKPNPVTWVWFRVLDGLGYDRVFIKPEDETLYSVIRTYALTCGFSPYHVHLGNGSCDYSDTTPISELHIHNGTTLHASVNLSCVLPRQERQWTHNWLKLSPVDLDGKAYPTPGPETTRPDELTVEVVLHEVWPGIPDILFQMRSLAGKTIQDVVSAANEAICRRTYSLVPRFPSVNLDLELREIAREGTARIDLVRYGNGHYPDLYHDEVDFLLEPDLETPETVRFVIEVIDDPSGVGGQNRRGGMAVSAKHTVAWLLENTLARFGLHGLHYFTHGFSTLPKEACLEDLGFHTNKVYDLDLQKGAPSTALRSLSPPREVLMDKSVTLIVHQSDGDCVSVELTPDHLLINALHHAGIKFSHPPRVLEHGRRLNLLGTLEEQGLHDGSELQVYPPLVGGGGARCTTFPRTSHRRRLSEVDDPEAPPVAPSLRGASDPGDDSARAPPDEVADENSQESEPVFGPGGLLVFYPFGDESHGVLRGDAKNLPAPSPEHVRFQFEGDKIGRWGCLLHKDVPFSTITSYLEGLYGLQQQRYMLNGTRIECTHTPADIEAEDLDLVYVSAPLIGGGPGSTFAATQGQGLPGDSSDEGEDFADESGETIREQSYLRAEPVGAHAYRETAPSGSTQPFSLQEAAGRSVFPTTSEAVREKVSLTNAPELVAPQPRVPVRGLIPAKGLQVSTFKGQNVKTFIARYERMGAAYGATPPEMVDYLLFYVCAEEPHDILSILEAQDSYKARDWPKVKEFLLEHFDAEDEDYKFTLHDLDAFVKIPRTFSTKADLNLYTLQFREICDRLIRAERITRPEGFRKYVRGLPAELRQSLQHSGFAKVDPSFDDIVREVRDHFRPKHVFRLAQQVDDRETAQEAHITPTRPPGLKFHSPGTSLRSQGTEDLTQQFAQMSTALTEALTKALTHPASQGHSLPGRPPTPSSRFPPGTPASGPNSLPVGTGRRSCAYCDDPGHMRRECSILNDHLRRKLISITPENEILWNDGSRVMARFGRYAEVVSQAGARSSGPAASVGAGTGPASLAANYLQLIHDDDEYENDFFQSNDSRHKRKLGDLATNRELRSRPNSMPAQTPYTGVRFAETSGNVPTDEAGPSSTLPPLPPLGQAQGLTPDGEANPTGHSGERRTEGVEAGVSTDPAAKRGPAFFKRYTDLRRELVPREVFDKLLDAPVQLPWRDIVGLSPDLQKLFNDVTKNKNIPMPVTGRAVPWEGTTVAQEALYQLNNTELAAQNLGPYYSHGLPMIRLSIGKFAVNALLDTGSQINLIDHELHSELDLPLRFDGNHKVIGAGQHSSSLSGIAESIPVTVGSMTSKIHFWVHRKSNYAAVIGMPGLRALGFVIDCTRHYVTMRSPDGVKIRIPAISPTDPATKTYLGPPPSQGADDSSDSEGEEVSMHRVNHLRLEPAEWSLKPLEYHFNTKRKNVAEKVKALPVASSWPTAAPLRRPPFERDPFVTPLTPWPPPFRATEKLTEERMGQISFGAPGFLNEAETNLLKWCLSLREKALAFCNAEKGLLSAEYADPIRIELVDHEVWTDRTIPYPKALRSKILALLNESLVLGDLELSTSPYVTGHFFVPKKNGDIRHIIDMRSANAVTVRDANIPPYLPDFVDMIVGRRCLAILDMYFFYGQLPLAPESRALTAQRTPLGHVESTKLPQGAANSVAWGQRVSNHIGGSDIPEVTVPFIDDNVVLGPRSDYDDERLPNSEIRRWVFEHAVNVERVLYRFEHANLTASGKKMVMIAEEVEVMGVLVGRKGKRPCPEKLDKIQAWPNPCPSQASLRGFLGLMNFIRPFIKDFAVLDAPLRKLVGKKFSWSAEATMAIDALKAASLTHPFLGVLDYSSGDEIVLSVDSSQIAAGFVLSQDRKEGRVIIFYDSIAFADVETRYSQPKLELCGVYKAVRKTRYHLIGTPFVLEVDAASLRQMINQPDVSNAAMLRWIAHLRLYDFEIRHVPGKLHVIPDGLSRTDFENAEEAEEWPDEPSTPGVHPLSVNTHELDPSQIPLPPSPPLTAGAPDTASPGNADVPELSEGLEPLPFADHKYHGRWKALGYYLATGGTHASFRSLPRDDRRWVLSHLRSFFLHDQRIWRRNPEGLPLLVLDDDGDKEFMMRSVHDTGHRGRDAMAGVLLQRVWWEKLKADCYNFIRRCKPCQLRAPQREVEEQRSAPIPRLFEDFALDIVDLGQLTGIQRYLVLARCLLSGWVEGRALSNKLSSSVAKFIEDDILSRYGPVVRTILTDNGPENSAETHALLVRLGLKHATITPHHPQGNGVVERGHRSIVEGLLKASYGDRQRTALYLPQVLWADRITTRASTGYSPFELVYGFEPLLPIDHEARTFAMMQWDLISTRGDLLAARALQLKRRENDLSTARILLDHARARGRTYLDIVQAHRLRKPLPPGSFVLVSTTVAHPSKSADRWRGPYVVVKQLPGGSYVLRELEGTELASAVGANRLRRFFPHPQPIPPADRSFLDGACLSTGDLARVDATNATESAAAAEVPEPFEPEAAALDGMEGSLDAVEQMDFDLPLIESAPGAVLDEALLPMRDVPDLLEDSPPVESPSGGGDVAGPLARSLP</sequence>